<dbReference type="Pfam" id="PF00002">
    <property type="entry name" value="7tm_2"/>
    <property type="match status" value="1"/>
</dbReference>
<keyword evidence="12" id="KW-1015">Disulfide bond</keyword>
<dbReference type="InterPro" id="IPR000832">
    <property type="entry name" value="GPCR_2_secretin-like"/>
</dbReference>
<feature type="domain" description="GAIN-B" evidence="19">
    <location>
        <begin position="232"/>
        <end position="402"/>
    </location>
</feature>
<evidence type="ECO:0000256" key="11">
    <source>
        <dbReference type="ARBA" id="ARBA00023136"/>
    </source>
</evidence>
<evidence type="ECO:0000259" key="18">
    <source>
        <dbReference type="PROSITE" id="PS50026"/>
    </source>
</evidence>
<proteinExistence type="inferred from homology"/>
<dbReference type="InterPro" id="IPR000203">
    <property type="entry name" value="GPS"/>
</dbReference>
<dbReference type="Gene3D" id="1.20.1070.10">
    <property type="entry name" value="Rhodopsin 7-helix transmembrane proteins"/>
    <property type="match status" value="1"/>
</dbReference>
<keyword evidence="3" id="KW-1003">Cell membrane</keyword>
<evidence type="ECO:0000256" key="8">
    <source>
        <dbReference type="ARBA" id="ARBA00022837"/>
    </source>
</evidence>
<accession>A0ABM3WTX0</accession>
<dbReference type="Gene3D" id="2.10.25.10">
    <property type="entry name" value="Laminin"/>
    <property type="match status" value="2"/>
</dbReference>
<dbReference type="GeneID" id="103121889"/>
<evidence type="ECO:0000256" key="17">
    <source>
        <dbReference type="SAM" id="Phobius"/>
    </source>
</evidence>
<gene>
    <name evidence="22" type="primary">ADGRE3</name>
</gene>
<dbReference type="PROSITE" id="PS50026">
    <property type="entry name" value="EGF_3"/>
    <property type="match status" value="1"/>
</dbReference>
<dbReference type="Pfam" id="PF01825">
    <property type="entry name" value="GPS"/>
    <property type="match status" value="1"/>
</dbReference>
<feature type="transmembrane region" description="Helical" evidence="17">
    <location>
        <begin position="442"/>
        <end position="460"/>
    </location>
</feature>
<feature type="domain" description="EGF-like" evidence="18">
    <location>
        <begin position="121"/>
        <end position="160"/>
    </location>
</feature>
<feature type="transmembrane region" description="Helical" evidence="17">
    <location>
        <begin position="409"/>
        <end position="430"/>
    </location>
</feature>
<evidence type="ECO:0000256" key="14">
    <source>
        <dbReference type="ARBA" id="ARBA00023180"/>
    </source>
</evidence>
<keyword evidence="9 17" id="KW-1133">Transmembrane helix</keyword>
<comment type="subcellular location">
    <subcellularLocation>
        <location evidence="1">Cell membrane</location>
        <topology evidence="1">Multi-pass membrane protein</topology>
    </subcellularLocation>
</comment>
<dbReference type="InterPro" id="IPR017983">
    <property type="entry name" value="GPCR_2_secretin-like_CS"/>
</dbReference>
<reference evidence="22" key="1">
    <citation type="submission" date="2025-08" db="UniProtKB">
        <authorList>
            <consortium name="RefSeq"/>
        </authorList>
    </citation>
    <scope>IDENTIFICATION</scope>
</reference>
<evidence type="ECO:0000256" key="12">
    <source>
        <dbReference type="ARBA" id="ARBA00023157"/>
    </source>
</evidence>
<evidence type="ECO:0000313" key="22">
    <source>
        <dbReference type="RefSeq" id="XP_060040016.1"/>
    </source>
</evidence>
<feature type="transmembrane region" description="Helical" evidence="17">
    <location>
        <begin position="629"/>
        <end position="652"/>
    </location>
</feature>
<feature type="domain" description="G-protein coupled receptors family 2 profile 2" evidence="20">
    <location>
        <begin position="407"/>
        <end position="653"/>
    </location>
</feature>
<name>A0ABM3WTX0_ERIEU</name>
<dbReference type="Pfam" id="PF07645">
    <property type="entry name" value="EGF_CA"/>
    <property type="match status" value="1"/>
</dbReference>
<keyword evidence="14" id="KW-0325">Glycoprotein</keyword>
<comment type="caution">
    <text evidence="16">Lacks conserved residue(s) required for the propagation of feature annotation.</text>
</comment>
<dbReference type="Gene3D" id="2.60.220.50">
    <property type="match status" value="1"/>
</dbReference>
<keyword evidence="5 17" id="KW-0812">Transmembrane</keyword>
<evidence type="ECO:0000256" key="4">
    <source>
        <dbReference type="ARBA" id="ARBA00022536"/>
    </source>
</evidence>
<comment type="similarity">
    <text evidence="2">Belongs to the G-protein coupled receptor 2 family. Adhesion G-protein coupled receptor (ADGR) subfamily.</text>
</comment>
<evidence type="ECO:0000256" key="6">
    <source>
        <dbReference type="ARBA" id="ARBA00022729"/>
    </source>
</evidence>
<evidence type="ECO:0000259" key="19">
    <source>
        <dbReference type="PROSITE" id="PS50221"/>
    </source>
</evidence>
<feature type="transmembrane region" description="Helical" evidence="17">
    <location>
        <begin position="466"/>
        <end position="490"/>
    </location>
</feature>
<dbReference type="InterPro" id="IPR018097">
    <property type="entry name" value="EGF_Ca-bd_CS"/>
</dbReference>
<evidence type="ECO:0000256" key="13">
    <source>
        <dbReference type="ARBA" id="ARBA00023170"/>
    </source>
</evidence>
<dbReference type="InterPro" id="IPR009030">
    <property type="entry name" value="Growth_fac_rcpt_cys_sf"/>
</dbReference>
<dbReference type="InterPro" id="IPR000742">
    <property type="entry name" value="EGF"/>
</dbReference>
<evidence type="ECO:0000256" key="2">
    <source>
        <dbReference type="ARBA" id="ARBA00007343"/>
    </source>
</evidence>
<dbReference type="InterPro" id="IPR049883">
    <property type="entry name" value="NOTCH1_EGF-like"/>
</dbReference>
<dbReference type="PANTHER" id="PTHR12011:SF455">
    <property type="entry name" value="ADHESION G PROTEIN-COUPLED RECEPTOR E3"/>
    <property type="match status" value="1"/>
</dbReference>
<keyword evidence="11 17" id="KW-0472">Membrane</keyword>
<evidence type="ECO:0000313" key="21">
    <source>
        <dbReference type="Proteomes" id="UP001652624"/>
    </source>
</evidence>
<protein>
    <submittedName>
        <fullName evidence="22">Adhesion G protein-coupled receptor E3 isoform X1</fullName>
    </submittedName>
</protein>
<evidence type="ECO:0000256" key="5">
    <source>
        <dbReference type="ARBA" id="ARBA00022692"/>
    </source>
</evidence>
<keyword evidence="6" id="KW-0732">Signal</keyword>
<evidence type="ECO:0000256" key="15">
    <source>
        <dbReference type="ARBA" id="ARBA00023224"/>
    </source>
</evidence>
<keyword evidence="15" id="KW-0807">Transducer</keyword>
<feature type="transmembrane region" description="Helical" evidence="17">
    <location>
        <begin position="601"/>
        <end position="623"/>
    </location>
</feature>
<organism evidence="21 22">
    <name type="scientific">Erinaceus europaeus</name>
    <name type="common">Western European hedgehog</name>
    <dbReference type="NCBI Taxonomy" id="9365"/>
    <lineage>
        <taxon>Eukaryota</taxon>
        <taxon>Metazoa</taxon>
        <taxon>Chordata</taxon>
        <taxon>Craniata</taxon>
        <taxon>Vertebrata</taxon>
        <taxon>Euteleostomi</taxon>
        <taxon>Mammalia</taxon>
        <taxon>Eutheria</taxon>
        <taxon>Laurasiatheria</taxon>
        <taxon>Eulipotyphla</taxon>
        <taxon>Erinaceidae</taxon>
        <taxon>Erinaceinae</taxon>
        <taxon>Erinaceus</taxon>
    </lineage>
</organism>
<dbReference type="SMART" id="SM00303">
    <property type="entry name" value="GPS"/>
    <property type="match status" value="1"/>
</dbReference>
<dbReference type="CDD" id="cd00054">
    <property type="entry name" value="EGF_CA"/>
    <property type="match status" value="1"/>
</dbReference>
<evidence type="ECO:0000256" key="3">
    <source>
        <dbReference type="ARBA" id="ARBA00022475"/>
    </source>
</evidence>
<dbReference type="InterPro" id="IPR000152">
    <property type="entry name" value="EGF-type_Asp/Asn_hydroxyl_site"/>
</dbReference>
<feature type="transmembrane region" description="Helical" evidence="17">
    <location>
        <begin position="516"/>
        <end position="535"/>
    </location>
</feature>
<dbReference type="InterPro" id="IPR001740">
    <property type="entry name" value="GPCR_2_EMR1-like_rcpt"/>
</dbReference>
<keyword evidence="4 16" id="KW-0245">EGF-like domain</keyword>
<dbReference type="PROSITE" id="PS01187">
    <property type="entry name" value="EGF_CA"/>
    <property type="match status" value="1"/>
</dbReference>
<dbReference type="Proteomes" id="UP001652624">
    <property type="component" value="Unplaced"/>
</dbReference>
<dbReference type="InterPro" id="IPR057244">
    <property type="entry name" value="GAIN_B"/>
</dbReference>
<evidence type="ECO:0000256" key="7">
    <source>
        <dbReference type="ARBA" id="ARBA00022737"/>
    </source>
</evidence>
<keyword evidence="8" id="KW-0106">Calcium</keyword>
<dbReference type="PROSITE" id="PS50221">
    <property type="entry name" value="GAIN_B"/>
    <property type="match status" value="1"/>
</dbReference>
<feature type="transmembrane region" description="Helical" evidence="17">
    <location>
        <begin position="555"/>
        <end position="581"/>
    </location>
</feature>
<keyword evidence="10" id="KW-0297">G-protein coupled receptor</keyword>
<evidence type="ECO:0000256" key="10">
    <source>
        <dbReference type="ARBA" id="ARBA00023040"/>
    </source>
</evidence>
<evidence type="ECO:0000259" key="20">
    <source>
        <dbReference type="PROSITE" id="PS50261"/>
    </source>
</evidence>
<dbReference type="InterPro" id="IPR001881">
    <property type="entry name" value="EGF-like_Ca-bd_dom"/>
</dbReference>
<keyword evidence="13 22" id="KW-0675">Receptor</keyword>
<dbReference type="SMART" id="SM00179">
    <property type="entry name" value="EGF_CA"/>
    <property type="match status" value="1"/>
</dbReference>
<dbReference type="PROSITE" id="PS00010">
    <property type="entry name" value="ASX_HYDROXYL"/>
    <property type="match status" value="1"/>
</dbReference>
<dbReference type="PANTHER" id="PTHR12011">
    <property type="entry name" value="ADHESION G-PROTEIN COUPLED RECEPTOR"/>
    <property type="match status" value="1"/>
</dbReference>
<dbReference type="PROSITE" id="PS00650">
    <property type="entry name" value="G_PROTEIN_RECEP_F2_2"/>
    <property type="match status" value="1"/>
</dbReference>
<dbReference type="RefSeq" id="XP_060040016.1">
    <property type="nucleotide sequence ID" value="XM_060184033.1"/>
</dbReference>
<evidence type="ECO:0000256" key="9">
    <source>
        <dbReference type="ARBA" id="ARBA00022989"/>
    </source>
</evidence>
<dbReference type="PRINTS" id="PR00249">
    <property type="entry name" value="GPCRSECRETIN"/>
</dbReference>
<sequence length="713" mass="78863">MRCPVRWDKGQLRTQEGTPRYDCSGHLPTGMPGLALLPGLCLLLSWPGDLDWKNSAVHFADVVVSTAEGLHITPTRRGDSCNPHCPVHSTCVNSTHCTCDPGFRSESGYKFFQFLLETCNDIDECRPPISVYCGVHGECRNIEGTFECHCLPGYELLSGGTRFKNSSENTCQNVTTSSSRTSKQLQKVVEEVKSHLDNTTLWRSGNKTDVATKVTKILKQMEKNVLETALRSPEKTTQRVQNSSVAVETRVVRSCSGWRELFGLVAQSNAMEIHCTDVLQNPQGPSAVAFISYSSLGRILDGSFFQEPGETGRAHLSSQVVSATIGPDRNLSVRQPVSLTFQRTQGVSRDGQVLCVYWASQQWGGHWSTDGCLLVGENSTHVFCNATHLSSFAVLVALSQQEEDFVLDVITYVGLGLSLLCLLLAALTFLLCKAIQNTSTSIHLQLSLCLFLAHLLFLTAIDRTEIRVLCAIIAGALHYLYLAAFTWMLLEGLNLFLTARNLMVVNYSGMNKVIKWLMFPVGYGVPAVIVGVSAASRPHLYGTPRRCWLQLQNAFVWSFLGPICAMACVNFVFFLSVLCILRRKLSSLNSEVSTIQNTRMLTFKATAQLVILGCTWCLGVLQVGPAAKLLAYLFTIVNTLQGVFIFLVYCLLSQQVRKWFRELIRTKSMSESLTLSSRFGPESKPSEIHEEKIVKLEPPATRGQGSPWIQSTS</sequence>
<dbReference type="InterPro" id="IPR017981">
    <property type="entry name" value="GPCR_2-like_7TM"/>
</dbReference>
<dbReference type="PRINTS" id="PR01128">
    <property type="entry name" value="EMR1HORMONER"/>
</dbReference>
<dbReference type="SMART" id="SM00181">
    <property type="entry name" value="EGF"/>
    <property type="match status" value="2"/>
</dbReference>
<evidence type="ECO:0000256" key="1">
    <source>
        <dbReference type="ARBA" id="ARBA00004651"/>
    </source>
</evidence>
<keyword evidence="21" id="KW-1185">Reference proteome</keyword>
<dbReference type="SUPFAM" id="SSF57184">
    <property type="entry name" value="Growth factor receptor domain"/>
    <property type="match status" value="1"/>
</dbReference>
<evidence type="ECO:0000256" key="16">
    <source>
        <dbReference type="PROSITE-ProRule" id="PRU00076"/>
    </source>
</evidence>
<keyword evidence="7" id="KW-0677">Repeat</keyword>
<dbReference type="InterPro" id="IPR046338">
    <property type="entry name" value="GAIN_dom_sf"/>
</dbReference>
<dbReference type="PROSITE" id="PS50261">
    <property type="entry name" value="G_PROTEIN_RECEP_F2_4"/>
    <property type="match status" value="1"/>
</dbReference>